<comment type="caution">
    <text evidence="9">The sequence shown here is derived from an EMBL/GenBank/DDBJ whole genome shotgun (WGS) entry which is preliminary data.</text>
</comment>
<evidence type="ECO:0000256" key="5">
    <source>
        <dbReference type="ARBA" id="ARBA00022989"/>
    </source>
</evidence>
<evidence type="ECO:0000313" key="10">
    <source>
        <dbReference type="Proteomes" id="UP000264215"/>
    </source>
</evidence>
<accession>A0A3D3TLU9</accession>
<keyword evidence="6 7" id="KW-0472">Membrane</keyword>
<dbReference type="PANTHER" id="PTHR30193:SF37">
    <property type="entry name" value="INNER MEMBRANE ABC TRANSPORTER PERMEASE PROTEIN YCJO"/>
    <property type="match status" value="1"/>
</dbReference>
<evidence type="ECO:0000256" key="3">
    <source>
        <dbReference type="ARBA" id="ARBA00022475"/>
    </source>
</evidence>
<dbReference type="AlphaFoldDB" id="A0A3D3TLU9"/>
<feature type="transmembrane region" description="Helical" evidence="7">
    <location>
        <begin position="157"/>
        <end position="180"/>
    </location>
</feature>
<dbReference type="EMBL" id="DQBS01000140">
    <property type="protein sequence ID" value="HCO70140.1"/>
    <property type="molecule type" value="Genomic_DNA"/>
</dbReference>
<sequence length="295" mass="33912">MIRLRRRTREALTGWATVLPALIVQVIFIYLPLAWAFYISFFNWNMIRPMRYVGFQNYERLFSSADFWNSMSVTGIYILGTVIPSVVIGLLLAALLNIEWIKGRGIFRTLFYIPVITSMAAAAVIWGWLYEPNFGLVNYFLSIFGINNIKWLSDPNYALLALIIVGVWKRIGYNMVLFLAGLQTIPKTYYEAAEIDGATAWNKFRNITLPLLSPTTLFVFIMQFIASFRVFVSVSVMTNGGPAKSTQVITYYLYENAFKYLKFGYASAIAVVMFAMMIVLTLIQFRLSKRRVHYQ</sequence>
<gene>
    <name evidence="9" type="ORF">DIT26_06130</name>
</gene>
<evidence type="ECO:0000256" key="4">
    <source>
        <dbReference type="ARBA" id="ARBA00022692"/>
    </source>
</evidence>
<dbReference type="InterPro" id="IPR000515">
    <property type="entry name" value="MetI-like"/>
</dbReference>
<dbReference type="Proteomes" id="UP000264215">
    <property type="component" value="Unassembled WGS sequence"/>
</dbReference>
<dbReference type="PROSITE" id="PS50928">
    <property type="entry name" value="ABC_TM1"/>
    <property type="match status" value="1"/>
</dbReference>
<feature type="transmembrane region" description="Helical" evidence="7">
    <location>
        <begin position="110"/>
        <end position="129"/>
    </location>
</feature>
<dbReference type="GO" id="GO:0005886">
    <property type="term" value="C:plasma membrane"/>
    <property type="evidence" value="ECO:0007669"/>
    <property type="project" value="UniProtKB-SubCell"/>
</dbReference>
<keyword evidence="2 7" id="KW-0813">Transport</keyword>
<keyword evidence="4 7" id="KW-0812">Transmembrane</keyword>
<dbReference type="PANTHER" id="PTHR30193">
    <property type="entry name" value="ABC TRANSPORTER PERMEASE PROTEIN"/>
    <property type="match status" value="1"/>
</dbReference>
<evidence type="ECO:0000313" key="9">
    <source>
        <dbReference type="EMBL" id="HCO70140.1"/>
    </source>
</evidence>
<protein>
    <submittedName>
        <fullName evidence="9">ABC transporter permease</fullName>
    </submittedName>
</protein>
<feature type="transmembrane region" description="Helical" evidence="7">
    <location>
        <begin position="12"/>
        <end position="41"/>
    </location>
</feature>
<reference evidence="9 10" key="1">
    <citation type="journal article" date="2018" name="Nat. Biotechnol.">
        <title>A standardized bacterial taxonomy based on genome phylogeny substantially revises the tree of life.</title>
        <authorList>
            <person name="Parks D.H."/>
            <person name="Chuvochina M."/>
            <person name="Waite D.W."/>
            <person name="Rinke C."/>
            <person name="Skarshewski A."/>
            <person name="Chaumeil P.A."/>
            <person name="Hugenholtz P."/>
        </authorList>
    </citation>
    <scope>NUCLEOTIDE SEQUENCE [LARGE SCALE GENOMIC DNA]</scope>
    <source>
        <strain evidence="9">UBA9905</strain>
    </source>
</reference>
<dbReference type="Pfam" id="PF00528">
    <property type="entry name" value="BPD_transp_1"/>
    <property type="match status" value="1"/>
</dbReference>
<evidence type="ECO:0000259" key="8">
    <source>
        <dbReference type="PROSITE" id="PS50928"/>
    </source>
</evidence>
<feature type="transmembrane region" description="Helical" evidence="7">
    <location>
        <begin position="76"/>
        <end position="98"/>
    </location>
</feature>
<feature type="domain" description="ABC transmembrane type-1" evidence="8">
    <location>
        <begin position="71"/>
        <end position="284"/>
    </location>
</feature>
<dbReference type="SUPFAM" id="SSF161098">
    <property type="entry name" value="MetI-like"/>
    <property type="match status" value="1"/>
</dbReference>
<keyword evidence="3" id="KW-1003">Cell membrane</keyword>
<keyword evidence="5 7" id="KW-1133">Transmembrane helix</keyword>
<evidence type="ECO:0000256" key="1">
    <source>
        <dbReference type="ARBA" id="ARBA00004651"/>
    </source>
</evidence>
<comment type="similarity">
    <text evidence="7">Belongs to the binding-protein-dependent transport system permease family.</text>
</comment>
<dbReference type="GO" id="GO:0055085">
    <property type="term" value="P:transmembrane transport"/>
    <property type="evidence" value="ECO:0007669"/>
    <property type="project" value="InterPro"/>
</dbReference>
<dbReference type="CDD" id="cd06261">
    <property type="entry name" value="TM_PBP2"/>
    <property type="match status" value="1"/>
</dbReference>
<proteinExistence type="inferred from homology"/>
<evidence type="ECO:0000256" key="6">
    <source>
        <dbReference type="ARBA" id="ARBA00023136"/>
    </source>
</evidence>
<dbReference type="InterPro" id="IPR035906">
    <property type="entry name" value="MetI-like_sf"/>
</dbReference>
<dbReference type="Gene3D" id="1.10.3720.10">
    <property type="entry name" value="MetI-like"/>
    <property type="match status" value="1"/>
</dbReference>
<name>A0A3D3TLU9_9BACT</name>
<organism evidence="9 10">
    <name type="scientific">Mesotoga infera</name>
    <dbReference type="NCBI Taxonomy" id="1236046"/>
    <lineage>
        <taxon>Bacteria</taxon>
        <taxon>Thermotogati</taxon>
        <taxon>Thermotogota</taxon>
        <taxon>Thermotogae</taxon>
        <taxon>Kosmotogales</taxon>
        <taxon>Kosmotogaceae</taxon>
        <taxon>Mesotoga</taxon>
    </lineage>
</organism>
<evidence type="ECO:0000256" key="2">
    <source>
        <dbReference type="ARBA" id="ARBA00022448"/>
    </source>
</evidence>
<comment type="subcellular location">
    <subcellularLocation>
        <location evidence="1 7">Cell membrane</location>
        <topology evidence="1 7">Multi-pass membrane protein</topology>
    </subcellularLocation>
</comment>
<evidence type="ECO:0000256" key="7">
    <source>
        <dbReference type="RuleBase" id="RU363032"/>
    </source>
</evidence>
<dbReference type="InterPro" id="IPR051393">
    <property type="entry name" value="ABC_transporter_permease"/>
</dbReference>
<feature type="transmembrane region" description="Helical" evidence="7">
    <location>
        <begin position="211"/>
        <end position="232"/>
    </location>
</feature>
<feature type="transmembrane region" description="Helical" evidence="7">
    <location>
        <begin position="263"/>
        <end position="283"/>
    </location>
</feature>